<dbReference type="InterPro" id="IPR009003">
    <property type="entry name" value="Peptidase_S1_PA"/>
</dbReference>
<dbReference type="PRINTS" id="PR00723">
    <property type="entry name" value="SUBTILISIN"/>
</dbReference>
<dbReference type="SUPFAM" id="SSF50494">
    <property type="entry name" value="Trypsin-like serine proteases"/>
    <property type="match status" value="1"/>
</dbReference>
<keyword evidence="2 5" id="KW-0645">Protease</keyword>
<dbReference type="InterPro" id="IPR015500">
    <property type="entry name" value="Peptidase_S8_subtilisin-rel"/>
</dbReference>
<dbReference type="EMBL" id="PZZL01000010">
    <property type="protein sequence ID" value="PTM51498.1"/>
    <property type="molecule type" value="Genomic_DNA"/>
</dbReference>
<dbReference type="InterPro" id="IPR000209">
    <property type="entry name" value="Peptidase_S8/S53_dom"/>
</dbReference>
<feature type="domain" description="Peptidase S8/S53" evidence="7">
    <location>
        <begin position="168"/>
        <end position="390"/>
    </location>
</feature>
<evidence type="ECO:0000313" key="9">
    <source>
        <dbReference type="Proteomes" id="UP000241808"/>
    </source>
</evidence>
<evidence type="ECO:0000256" key="1">
    <source>
        <dbReference type="ARBA" id="ARBA00011073"/>
    </source>
</evidence>
<protein>
    <submittedName>
        <fullName evidence="8">Subtilisin family serine protease</fullName>
    </submittedName>
</protein>
<comment type="caution">
    <text evidence="8">The sequence shown here is derived from an EMBL/GenBank/DDBJ whole genome shotgun (WGS) entry which is preliminary data.</text>
</comment>
<organism evidence="8 9">
    <name type="scientific">Phreatobacter oligotrophus</name>
    <dbReference type="NCBI Taxonomy" id="1122261"/>
    <lineage>
        <taxon>Bacteria</taxon>
        <taxon>Pseudomonadati</taxon>
        <taxon>Pseudomonadota</taxon>
        <taxon>Alphaproteobacteria</taxon>
        <taxon>Hyphomicrobiales</taxon>
        <taxon>Phreatobacteraceae</taxon>
        <taxon>Phreatobacter</taxon>
    </lineage>
</organism>
<dbReference type="PROSITE" id="PS51892">
    <property type="entry name" value="SUBTILASE"/>
    <property type="match status" value="1"/>
</dbReference>
<feature type="active site" description="Charge relay system" evidence="5">
    <location>
        <position position="177"/>
    </location>
</feature>
<dbReference type="SUPFAM" id="SSF52743">
    <property type="entry name" value="Subtilisin-like"/>
    <property type="match status" value="1"/>
</dbReference>
<proteinExistence type="inferred from homology"/>
<evidence type="ECO:0000256" key="5">
    <source>
        <dbReference type="PROSITE-ProRule" id="PRU01240"/>
    </source>
</evidence>
<dbReference type="InterPro" id="IPR051048">
    <property type="entry name" value="Peptidase_S8/S53_subtilisin"/>
</dbReference>
<name>A0A2T4YYD7_9HYPH</name>
<keyword evidence="4 5" id="KW-0720">Serine protease</keyword>
<keyword evidence="9" id="KW-1185">Reference proteome</keyword>
<dbReference type="GO" id="GO:0004252">
    <property type="term" value="F:serine-type endopeptidase activity"/>
    <property type="evidence" value="ECO:0007669"/>
    <property type="project" value="UniProtKB-UniRule"/>
</dbReference>
<feature type="active site" description="Charge relay system" evidence="5">
    <location>
        <position position="371"/>
    </location>
</feature>
<evidence type="ECO:0000313" key="8">
    <source>
        <dbReference type="EMBL" id="PTM51498.1"/>
    </source>
</evidence>
<evidence type="ECO:0000256" key="6">
    <source>
        <dbReference type="SAM" id="MobiDB-lite"/>
    </source>
</evidence>
<evidence type="ECO:0000259" key="7">
    <source>
        <dbReference type="Pfam" id="PF00082"/>
    </source>
</evidence>
<evidence type="ECO:0000256" key="2">
    <source>
        <dbReference type="ARBA" id="ARBA00022670"/>
    </source>
</evidence>
<dbReference type="OrthoDB" id="500593at2"/>
<dbReference type="AlphaFoldDB" id="A0A2T4YYD7"/>
<feature type="active site" description="Charge relay system" evidence="5">
    <location>
        <position position="217"/>
    </location>
</feature>
<keyword evidence="3 5" id="KW-0378">Hydrolase</keyword>
<gene>
    <name evidence="8" type="ORF">C8P69_110166</name>
</gene>
<comment type="similarity">
    <text evidence="1 5">Belongs to the peptidase S8 family.</text>
</comment>
<dbReference type="Pfam" id="PF00082">
    <property type="entry name" value="Peptidase_S8"/>
    <property type="match status" value="1"/>
</dbReference>
<sequence length="947" mass="97089">MADDESGLRSLSAASLIRLPAHGKDQSARLIIGADKGADALAAAARVAERLAEFQPVARLLSPLSTDVAVITLPGFGFSHDLAAVFDFAEALSRATGVAMIEPEFAYAPNIDEETKPGAAIPEGAFAVPGCWVGEDPALDGDTAWAPAMIRAPQAWAFSKDGGRPAAGKGVIIAHLDTGLTDHPELAGATLLSGLDLIDGDAMPQDPLDPSSGNPGHGTSTASVIVSQAKGKVTGSAPAASLLPVRCISSVIVVFASRIAEAIDHAVARGAHVITMSLGGLSSFSLERALARAVAADVIVLAAAGNCVKVVVYPAADPNCIAIGGVNAKSEPWRGSCRGPEVDICAPAENVFRAKAEPGGSGGSSQGEGTSYAVALMAGATACWLAHHGRARAIAAARSKGLSLQELFRRAVRDTARQPADWDAMLFGAGILNMEALLRLDLDAMPTREGGAGVSSAPTGEGRVRNLLLSLAEEPSEALAAAQIHAVQTEIIAQVMLRRTGDAQRTASRRLTEAISAEGVAALSLSACSSDAPAAPSLKPLALSADTRADAMLRHLRKRLVAKVAGLEAAELENVPDDAPLPPFEDALAAFDPANVDAFIARFPKGEVACPDDIKRALGIIWRQAKPAYGKLNSPGGISQASAGDKAALEAVVNFDGSSPSLLLRQSQVDIAHPLAGAWAESLFLANSGLLRDVAPAIGRIQRLDGGPAAFFGTGSLVAGAKKGDPPLVLTNFHVLQQILRSPGVQYRLSGSRMAIYGGPGLDFDGEIDSPVRVTHKIAAARLPKGCGQTAGAIDAVALEIAPVDRSKPELPTPIQLSSDVALAGNTAAKLIVIGFPADPKSSSGVVDGVDWNWISSVLFGRRFGLKRAAPGLVRTAVSGLGADWHESVFAHDASTLGGSSGSIVFGLATGTRGMGLHFAGLTGQRNEAHAFGTIADALSGVGICIA</sequence>
<feature type="region of interest" description="Disordered" evidence="6">
    <location>
        <begin position="202"/>
        <end position="221"/>
    </location>
</feature>
<feature type="compositionally biased region" description="Polar residues" evidence="6">
    <location>
        <begin position="211"/>
        <end position="221"/>
    </location>
</feature>
<reference evidence="8 9" key="1">
    <citation type="submission" date="2018-04" db="EMBL/GenBank/DDBJ databases">
        <title>Genomic Encyclopedia of Archaeal and Bacterial Type Strains, Phase II (KMG-II): from individual species to whole genera.</title>
        <authorList>
            <person name="Goeker M."/>
        </authorList>
    </citation>
    <scope>NUCLEOTIDE SEQUENCE [LARGE SCALE GENOMIC DNA]</scope>
    <source>
        <strain evidence="8 9">DSM 25521</strain>
    </source>
</reference>
<dbReference type="RefSeq" id="WP_108179170.1">
    <property type="nucleotide sequence ID" value="NZ_PZZL01000010.1"/>
</dbReference>
<dbReference type="InterPro" id="IPR036852">
    <property type="entry name" value="Peptidase_S8/S53_dom_sf"/>
</dbReference>
<accession>A0A2T4YYD7</accession>
<dbReference type="Gene3D" id="3.40.50.200">
    <property type="entry name" value="Peptidase S8/S53 domain"/>
    <property type="match status" value="1"/>
</dbReference>
<dbReference type="GO" id="GO:0006508">
    <property type="term" value="P:proteolysis"/>
    <property type="evidence" value="ECO:0007669"/>
    <property type="project" value="UniProtKB-KW"/>
</dbReference>
<dbReference type="PANTHER" id="PTHR43399">
    <property type="entry name" value="SUBTILISIN-RELATED"/>
    <property type="match status" value="1"/>
</dbReference>
<evidence type="ECO:0000256" key="3">
    <source>
        <dbReference type="ARBA" id="ARBA00022801"/>
    </source>
</evidence>
<dbReference type="PANTHER" id="PTHR43399:SF4">
    <property type="entry name" value="CELL WALL-ASSOCIATED PROTEASE"/>
    <property type="match status" value="1"/>
</dbReference>
<evidence type="ECO:0000256" key="4">
    <source>
        <dbReference type="ARBA" id="ARBA00022825"/>
    </source>
</evidence>
<dbReference type="Proteomes" id="UP000241808">
    <property type="component" value="Unassembled WGS sequence"/>
</dbReference>